<dbReference type="FunFam" id="1.10.10.60:FF:000300">
    <property type="entry name" value="Myb transcription factor"/>
    <property type="match status" value="1"/>
</dbReference>
<dbReference type="InterPro" id="IPR015495">
    <property type="entry name" value="Myb_TF_plants"/>
</dbReference>
<evidence type="ECO:0000256" key="4">
    <source>
        <dbReference type="ARBA" id="ARBA00023125"/>
    </source>
</evidence>
<gene>
    <name evidence="9" type="ORF">GIB67_020966</name>
</gene>
<proteinExistence type="predicted"/>
<organism evidence="9 10">
    <name type="scientific">Kingdonia uniflora</name>
    <dbReference type="NCBI Taxonomy" id="39325"/>
    <lineage>
        <taxon>Eukaryota</taxon>
        <taxon>Viridiplantae</taxon>
        <taxon>Streptophyta</taxon>
        <taxon>Embryophyta</taxon>
        <taxon>Tracheophyta</taxon>
        <taxon>Spermatophyta</taxon>
        <taxon>Magnoliopsida</taxon>
        <taxon>Ranunculales</taxon>
        <taxon>Circaeasteraceae</taxon>
        <taxon>Kingdonia</taxon>
    </lineage>
</organism>
<dbReference type="PANTHER" id="PTHR47994:SF5">
    <property type="entry name" value="F14D16.11-RELATED"/>
    <property type="match status" value="1"/>
</dbReference>
<dbReference type="InterPro" id="IPR017930">
    <property type="entry name" value="Myb_dom"/>
</dbReference>
<feature type="domain" description="HTH myb-type" evidence="8">
    <location>
        <begin position="9"/>
        <end position="61"/>
    </location>
</feature>
<dbReference type="GO" id="GO:0046394">
    <property type="term" value="P:carboxylic acid biosynthetic process"/>
    <property type="evidence" value="ECO:0007669"/>
    <property type="project" value="UniProtKB-ARBA"/>
</dbReference>
<dbReference type="PROSITE" id="PS51294">
    <property type="entry name" value="HTH_MYB"/>
    <property type="match status" value="2"/>
</dbReference>
<keyword evidence="5" id="KW-0804">Transcription</keyword>
<reference evidence="9 10" key="1">
    <citation type="journal article" date="2020" name="IScience">
        <title>Genome Sequencing of the Endangered Kingdonia uniflora (Circaeasteraceae, Ranunculales) Reveals Potential Mechanisms of Evolutionary Specialization.</title>
        <authorList>
            <person name="Sun Y."/>
            <person name="Deng T."/>
            <person name="Zhang A."/>
            <person name="Moore M.J."/>
            <person name="Landis J.B."/>
            <person name="Lin N."/>
            <person name="Zhang H."/>
            <person name="Zhang X."/>
            <person name="Huang J."/>
            <person name="Zhang X."/>
            <person name="Sun H."/>
            <person name="Wang H."/>
        </authorList>
    </citation>
    <scope>NUCLEOTIDE SEQUENCE [LARGE SCALE GENOMIC DNA]</scope>
    <source>
        <strain evidence="9">TB1705</strain>
        <tissue evidence="9">Leaf</tissue>
    </source>
</reference>
<keyword evidence="6" id="KW-0539">Nucleus</keyword>
<dbReference type="Gene3D" id="1.10.10.60">
    <property type="entry name" value="Homeodomain-like"/>
    <property type="match status" value="2"/>
</dbReference>
<dbReference type="GO" id="GO:0006355">
    <property type="term" value="P:regulation of DNA-templated transcription"/>
    <property type="evidence" value="ECO:0007669"/>
    <property type="project" value="UniProtKB-ARBA"/>
</dbReference>
<evidence type="ECO:0000313" key="9">
    <source>
        <dbReference type="EMBL" id="KAF6150883.1"/>
    </source>
</evidence>
<evidence type="ECO:0000256" key="6">
    <source>
        <dbReference type="ARBA" id="ARBA00023242"/>
    </source>
</evidence>
<keyword evidence="2" id="KW-0677">Repeat</keyword>
<evidence type="ECO:0000313" key="10">
    <source>
        <dbReference type="Proteomes" id="UP000541444"/>
    </source>
</evidence>
<comment type="subcellular location">
    <subcellularLocation>
        <location evidence="1">Nucleus</location>
    </subcellularLocation>
</comment>
<evidence type="ECO:0000256" key="5">
    <source>
        <dbReference type="ARBA" id="ARBA00023163"/>
    </source>
</evidence>
<evidence type="ECO:0000259" key="8">
    <source>
        <dbReference type="PROSITE" id="PS51294"/>
    </source>
</evidence>
<name>A0A7J7M7P3_9MAGN</name>
<dbReference type="GO" id="GO:0005634">
    <property type="term" value="C:nucleus"/>
    <property type="evidence" value="ECO:0007669"/>
    <property type="project" value="UniProtKB-SubCell"/>
</dbReference>
<dbReference type="SMART" id="SM00717">
    <property type="entry name" value="SANT"/>
    <property type="match status" value="2"/>
</dbReference>
<dbReference type="Pfam" id="PF00249">
    <property type="entry name" value="Myb_DNA-binding"/>
    <property type="match status" value="2"/>
</dbReference>
<evidence type="ECO:0000256" key="2">
    <source>
        <dbReference type="ARBA" id="ARBA00022737"/>
    </source>
</evidence>
<feature type="domain" description="Myb-like" evidence="7">
    <location>
        <begin position="9"/>
        <end position="61"/>
    </location>
</feature>
<dbReference type="EMBL" id="JACGCM010001726">
    <property type="protein sequence ID" value="KAF6150883.1"/>
    <property type="molecule type" value="Genomic_DNA"/>
</dbReference>
<feature type="domain" description="Myb-like" evidence="7">
    <location>
        <begin position="62"/>
        <end position="112"/>
    </location>
</feature>
<dbReference type="CDD" id="cd00167">
    <property type="entry name" value="SANT"/>
    <property type="match status" value="2"/>
</dbReference>
<evidence type="ECO:0000259" key="7">
    <source>
        <dbReference type="PROSITE" id="PS50090"/>
    </source>
</evidence>
<sequence length="266" mass="30313">MGRQPCCDKVGLKKGPWTAEEDKKLINFILINGQCCWRAVPKLSGLLRCGKSCRLRWTNYLRPDLKRGLLSESEEKMVIDLHARLGNRWSKIAGHLPGRTDNEIKNHWNTHIKKKLRKMGIDPLTHQPLSSLSISDQQQLCISTSTLPEAEEYKESGLIQEENVTLFDNVERNDGFCIDEVPLIQPHEMLVSCAPSSSCTSSDSSGMPGELQLPDLDWYNDISFWNDFNSWDMICDYGEREGATDAITNQYPGTILDDDSWKFEFL</sequence>
<dbReference type="InterPro" id="IPR009057">
    <property type="entry name" value="Homeodomain-like_sf"/>
</dbReference>
<keyword evidence="10" id="KW-1185">Reference proteome</keyword>
<dbReference type="InterPro" id="IPR001005">
    <property type="entry name" value="SANT/Myb"/>
</dbReference>
<evidence type="ECO:0000256" key="3">
    <source>
        <dbReference type="ARBA" id="ARBA00023015"/>
    </source>
</evidence>
<evidence type="ECO:0000256" key="1">
    <source>
        <dbReference type="ARBA" id="ARBA00004123"/>
    </source>
</evidence>
<dbReference type="FunFam" id="1.10.10.60:FF:000069">
    <property type="entry name" value="MYB transcription factor"/>
    <property type="match status" value="1"/>
</dbReference>
<comment type="caution">
    <text evidence="9">The sequence shown here is derived from an EMBL/GenBank/DDBJ whole genome shotgun (WGS) entry which is preliminary data.</text>
</comment>
<keyword evidence="3" id="KW-0805">Transcription regulation</keyword>
<dbReference type="PANTHER" id="PTHR47994">
    <property type="entry name" value="F14D16.11-RELATED"/>
    <property type="match status" value="1"/>
</dbReference>
<accession>A0A7J7M7P3</accession>
<dbReference type="SUPFAM" id="SSF46689">
    <property type="entry name" value="Homeodomain-like"/>
    <property type="match status" value="1"/>
</dbReference>
<feature type="domain" description="HTH myb-type" evidence="8">
    <location>
        <begin position="62"/>
        <end position="116"/>
    </location>
</feature>
<dbReference type="PROSITE" id="PS50090">
    <property type="entry name" value="MYB_LIKE"/>
    <property type="match status" value="2"/>
</dbReference>
<dbReference type="AlphaFoldDB" id="A0A7J7M7P3"/>
<dbReference type="OrthoDB" id="2143914at2759"/>
<keyword evidence="4" id="KW-0238">DNA-binding</keyword>
<protein>
    <submittedName>
        <fullName evidence="9">Uncharacterized protein</fullName>
    </submittedName>
</protein>
<dbReference type="GO" id="GO:0000976">
    <property type="term" value="F:transcription cis-regulatory region binding"/>
    <property type="evidence" value="ECO:0007669"/>
    <property type="project" value="UniProtKB-ARBA"/>
</dbReference>
<dbReference type="Proteomes" id="UP000541444">
    <property type="component" value="Unassembled WGS sequence"/>
</dbReference>